<keyword evidence="4" id="KW-1185">Reference proteome</keyword>
<feature type="compositionally biased region" description="Polar residues" evidence="1">
    <location>
        <begin position="345"/>
        <end position="361"/>
    </location>
</feature>
<evidence type="ECO:0000259" key="2">
    <source>
        <dbReference type="Pfam" id="PF08639"/>
    </source>
</evidence>
<organism evidence="3 4">
    <name type="scientific">Papiliotrema laurentii</name>
    <name type="common">Cryptococcus laurentii</name>
    <dbReference type="NCBI Taxonomy" id="5418"/>
    <lineage>
        <taxon>Eukaryota</taxon>
        <taxon>Fungi</taxon>
        <taxon>Dikarya</taxon>
        <taxon>Basidiomycota</taxon>
        <taxon>Agaricomycotina</taxon>
        <taxon>Tremellomycetes</taxon>
        <taxon>Tremellales</taxon>
        <taxon>Rhynchogastremaceae</taxon>
        <taxon>Papiliotrema</taxon>
    </lineage>
</organism>
<dbReference type="InterPro" id="IPR013948">
    <property type="entry name" value="DNA_replication_reg_Sld3_C"/>
</dbReference>
<reference evidence="3" key="1">
    <citation type="submission" date="2023-02" db="EMBL/GenBank/DDBJ databases">
        <title>Identification and recombinant expression of a fungal hydrolase from Papiliotrema laurentii that hydrolyzes apple cutin and clears colloidal polyester polyurethane.</title>
        <authorList>
            <consortium name="DOE Joint Genome Institute"/>
            <person name="Roman V.A."/>
            <person name="Bojanowski C."/>
            <person name="Crable B.R."/>
            <person name="Wagner D.N."/>
            <person name="Hung C.S."/>
            <person name="Nadeau L.J."/>
            <person name="Schratz L."/>
            <person name="Haridas S."/>
            <person name="Pangilinan J."/>
            <person name="Lipzen A."/>
            <person name="Na H."/>
            <person name="Yan M."/>
            <person name="Ng V."/>
            <person name="Grigoriev I.V."/>
            <person name="Spatafora J.W."/>
            <person name="Barlow D."/>
            <person name="Biffinger J."/>
            <person name="Kelley-Loughnane N."/>
            <person name="Varaljay V.A."/>
            <person name="Crookes-Goodson W.J."/>
        </authorList>
    </citation>
    <scope>NUCLEOTIDE SEQUENCE</scope>
    <source>
        <strain evidence="3">5307AH</strain>
    </source>
</reference>
<sequence length="607" mass="66153">MTAAVDPFGPHEIAAPPDISSLPFYLDLSCPIALPTRSTSSFPWPYPVGGSSNDPGESAADFVRRRYLETLFLSDLLAPMPHLVEDVLRIPASKSDTLVDSLKPLMISLAGIQHRHRKVLSPIISSFVSAASNPSSEIAASAIDKVLSDSFLEHDERDVIRAALDLRVKCRAVDEGGETQVKRIIEGLERRETLIQVGLLFLYIIHTPPKDPNPKKRKREKRTSTSQAVLDDPSMSLEILIDRLSVWSAVAELGVDMVAPHNHEDVQVMLQAFWTDVVKPFFLRKQPDLCAAFHLKVFARPISPSLLPTPAPAAVKKSRKPTMTRARPSTDALTQLPARPPSRPPSETDSTHSQSSRTLGRSLSARVSGAQEPVRSRSRSSDPSARVNPADLSRYTQPQRGVARAPSGKDLFKNRQMTFTRKISSATAVKGKERESQGLTLARSQSQAKIGLLGRKTSDPRGRRNSEESQAQNTAQPGTLVFATPSKPRLANSIFGPRLSQFTAPTPIQEEPSSSERPAYIAETPQTAGRILKSGIFPAGVTETPSAPSRMYTPTTGSSYAGMAMNALNSRNVVEESGEESDPLGELMVMTDEEDNGELVPDTPAKR</sequence>
<dbReference type="Proteomes" id="UP001182556">
    <property type="component" value="Unassembled WGS sequence"/>
</dbReference>
<evidence type="ECO:0000256" key="1">
    <source>
        <dbReference type="SAM" id="MobiDB-lite"/>
    </source>
</evidence>
<dbReference type="Gene3D" id="1.20.58.2130">
    <property type="match status" value="1"/>
</dbReference>
<feature type="compositionally biased region" description="Polar residues" evidence="1">
    <location>
        <begin position="437"/>
        <end position="448"/>
    </location>
</feature>
<gene>
    <name evidence="3" type="ORF">DB88DRAFT_323714</name>
</gene>
<feature type="region of interest" description="Disordered" evidence="1">
    <location>
        <begin position="306"/>
        <end position="482"/>
    </location>
</feature>
<feature type="region of interest" description="Disordered" evidence="1">
    <location>
        <begin position="572"/>
        <end position="607"/>
    </location>
</feature>
<dbReference type="AlphaFoldDB" id="A0AAD9CYV7"/>
<dbReference type="Pfam" id="PF08639">
    <property type="entry name" value="Sld3_STD"/>
    <property type="match status" value="1"/>
</dbReference>
<accession>A0AAD9CYV7</accession>
<proteinExistence type="predicted"/>
<name>A0AAD9CYV7_PAPLA</name>
<feature type="compositionally biased region" description="Polar residues" evidence="1">
    <location>
        <begin position="415"/>
        <end position="427"/>
    </location>
</feature>
<evidence type="ECO:0000313" key="3">
    <source>
        <dbReference type="EMBL" id="KAK1922953.1"/>
    </source>
</evidence>
<protein>
    <recommendedName>
        <fullName evidence="2">DNA replication regulator Sld3 C-terminal domain-containing protein</fullName>
    </recommendedName>
</protein>
<comment type="caution">
    <text evidence="3">The sequence shown here is derived from an EMBL/GenBank/DDBJ whole genome shotgun (WGS) entry which is preliminary data.</text>
</comment>
<feature type="compositionally biased region" description="Polar residues" evidence="1">
    <location>
        <begin position="468"/>
        <end position="477"/>
    </location>
</feature>
<dbReference type="EMBL" id="JAODAN010000007">
    <property type="protein sequence ID" value="KAK1922953.1"/>
    <property type="molecule type" value="Genomic_DNA"/>
</dbReference>
<evidence type="ECO:0000313" key="4">
    <source>
        <dbReference type="Proteomes" id="UP001182556"/>
    </source>
</evidence>
<feature type="domain" description="DNA replication regulator Sld3 C-terminal" evidence="2">
    <location>
        <begin position="93"/>
        <end position="528"/>
    </location>
</feature>
<feature type="compositionally biased region" description="Basic and acidic residues" evidence="1">
    <location>
        <begin position="456"/>
        <end position="467"/>
    </location>
</feature>